<dbReference type="InterPro" id="IPR001753">
    <property type="entry name" value="Enoyl-CoA_hydra/iso"/>
</dbReference>
<dbReference type="CDD" id="cd06558">
    <property type="entry name" value="crotonase-like"/>
    <property type="match status" value="1"/>
</dbReference>
<dbReference type="InterPro" id="IPR014748">
    <property type="entry name" value="Enoyl-CoA_hydra_C"/>
</dbReference>
<dbReference type="EMBL" id="FOBB01000007">
    <property type="protein sequence ID" value="SEN02895.1"/>
    <property type="molecule type" value="Genomic_DNA"/>
</dbReference>
<dbReference type="InterPro" id="IPR051683">
    <property type="entry name" value="Enoyl-CoA_Hydratase/Isomerase"/>
</dbReference>
<dbReference type="InterPro" id="IPR029045">
    <property type="entry name" value="ClpP/crotonase-like_dom_sf"/>
</dbReference>
<organism evidence="3 4">
    <name type="scientific">Chitinophaga rupis</name>
    <dbReference type="NCBI Taxonomy" id="573321"/>
    <lineage>
        <taxon>Bacteria</taxon>
        <taxon>Pseudomonadati</taxon>
        <taxon>Bacteroidota</taxon>
        <taxon>Chitinophagia</taxon>
        <taxon>Chitinophagales</taxon>
        <taxon>Chitinophagaceae</taxon>
        <taxon>Chitinophaga</taxon>
    </lineage>
</organism>
<comment type="similarity">
    <text evidence="1 2">Belongs to the enoyl-CoA hydratase/isomerase family.</text>
</comment>
<name>A0A1H8D6Y7_9BACT</name>
<dbReference type="PROSITE" id="PS00166">
    <property type="entry name" value="ENOYL_COA_HYDRATASE"/>
    <property type="match status" value="1"/>
</dbReference>
<reference evidence="3 4" key="1">
    <citation type="submission" date="2016-10" db="EMBL/GenBank/DDBJ databases">
        <authorList>
            <person name="de Groot N.N."/>
        </authorList>
    </citation>
    <scope>NUCLEOTIDE SEQUENCE [LARGE SCALE GENOMIC DNA]</scope>
    <source>
        <strain evidence="3 4">DSM 21039</strain>
    </source>
</reference>
<dbReference type="PANTHER" id="PTHR42964">
    <property type="entry name" value="ENOYL-COA HYDRATASE"/>
    <property type="match status" value="1"/>
</dbReference>
<gene>
    <name evidence="3" type="ORF">SAMN04488505_107342</name>
</gene>
<dbReference type="GO" id="GO:0003824">
    <property type="term" value="F:catalytic activity"/>
    <property type="evidence" value="ECO:0007669"/>
    <property type="project" value="InterPro"/>
</dbReference>
<proteinExistence type="inferred from homology"/>
<dbReference type="Proteomes" id="UP000198984">
    <property type="component" value="Unassembled WGS sequence"/>
</dbReference>
<dbReference type="AlphaFoldDB" id="A0A1H8D6Y7"/>
<protein>
    <submittedName>
        <fullName evidence="3">Methylglutaconyl-CoA hydratase</fullName>
    </submittedName>
</protein>
<dbReference type="InterPro" id="IPR018376">
    <property type="entry name" value="Enoyl-CoA_hyd/isom_CS"/>
</dbReference>
<evidence type="ECO:0000256" key="2">
    <source>
        <dbReference type="RuleBase" id="RU003707"/>
    </source>
</evidence>
<keyword evidence="4" id="KW-1185">Reference proteome</keyword>
<dbReference type="Gene3D" id="1.10.12.10">
    <property type="entry name" value="Lyase 2-enoyl-coa Hydratase, Chain A, domain 2"/>
    <property type="match status" value="1"/>
</dbReference>
<dbReference type="STRING" id="573321.SAMN04488505_107342"/>
<evidence type="ECO:0000313" key="3">
    <source>
        <dbReference type="EMBL" id="SEN02895.1"/>
    </source>
</evidence>
<accession>A0A1H8D6Y7</accession>
<dbReference type="PANTHER" id="PTHR42964:SF1">
    <property type="entry name" value="POLYKETIDE BIOSYNTHESIS ENOYL-COA HYDRATASE PKSH-RELATED"/>
    <property type="match status" value="1"/>
</dbReference>
<evidence type="ECO:0000313" key="4">
    <source>
        <dbReference type="Proteomes" id="UP000198984"/>
    </source>
</evidence>
<dbReference type="SUPFAM" id="SSF52096">
    <property type="entry name" value="ClpP/crotonase"/>
    <property type="match status" value="1"/>
</dbReference>
<dbReference type="Gene3D" id="3.90.226.10">
    <property type="entry name" value="2-enoyl-CoA Hydratase, Chain A, domain 1"/>
    <property type="match status" value="1"/>
</dbReference>
<dbReference type="Pfam" id="PF00378">
    <property type="entry name" value="ECH_1"/>
    <property type="match status" value="1"/>
</dbReference>
<sequence>MLSGPGRCIKNVTLSHNLTTTFSFITYEVKNRIATVTLNRPEKRNALNGAMVAELQQAFKQAGDDDAVKVILLTGAGDAFCAGADLEYLQQLQQNTFDENLADSKALMQLMQQIYHHDKIVIALVQGHAIAGGCGLVTLCDLSYAVPEALLGYTEVKIGFIPALVSVFLVRKTGEGRARELLLTGKLVSADKAQAYGLINEVVPKAEITDYVNKIAAGLCEEAAANSLKVTKQLIGMVLDKPLDEALEQAARLNAQTREHAECRRGIQAFLNKEKLAW</sequence>
<evidence type="ECO:0000256" key="1">
    <source>
        <dbReference type="ARBA" id="ARBA00005254"/>
    </source>
</evidence>